<dbReference type="GO" id="GO:0006362">
    <property type="term" value="P:transcription elongation by RNA polymerase I"/>
    <property type="evidence" value="ECO:0007669"/>
    <property type="project" value="TreeGrafter"/>
</dbReference>
<evidence type="ECO:0000256" key="3">
    <source>
        <dbReference type="ARBA" id="ARBA00025751"/>
    </source>
</evidence>
<evidence type="ECO:0000256" key="2">
    <source>
        <dbReference type="ARBA" id="ARBA00023163"/>
    </source>
</evidence>
<gene>
    <name evidence="5" type="ORF">ACO22_00802</name>
</gene>
<evidence type="ECO:0000256" key="1">
    <source>
        <dbReference type="ARBA" id="ARBA00022478"/>
    </source>
</evidence>
<accession>A0A1D2JNQ1</accession>
<dbReference type="GO" id="GO:0055029">
    <property type="term" value="C:nuclear DNA-directed RNA polymerase complex"/>
    <property type="evidence" value="ECO:0007669"/>
    <property type="project" value="UniProtKB-ARBA"/>
</dbReference>
<feature type="domain" description="DNA-directed RNA polymerase RBP11-like dimerisation" evidence="4">
    <location>
        <begin position="217"/>
        <end position="301"/>
    </location>
</feature>
<dbReference type="GO" id="GO:0005666">
    <property type="term" value="C:RNA polymerase III complex"/>
    <property type="evidence" value="ECO:0007669"/>
    <property type="project" value="TreeGrafter"/>
</dbReference>
<organism evidence="5 6">
    <name type="scientific">Paracoccidioides brasiliensis</name>
    <dbReference type="NCBI Taxonomy" id="121759"/>
    <lineage>
        <taxon>Eukaryota</taxon>
        <taxon>Fungi</taxon>
        <taxon>Dikarya</taxon>
        <taxon>Ascomycota</taxon>
        <taxon>Pezizomycotina</taxon>
        <taxon>Eurotiomycetes</taxon>
        <taxon>Eurotiomycetidae</taxon>
        <taxon>Onygenales</taxon>
        <taxon>Ajellomycetaceae</taxon>
        <taxon>Paracoccidioides</taxon>
    </lineage>
</organism>
<dbReference type="PANTHER" id="PTHR13946">
    <property type="entry name" value="DNA-DIRECTED RNA POLYMERASE I,II,III"/>
    <property type="match status" value="1"/>
</dbReference>
<dbReference type="VEuPathDB" id="FungiDB:PADG_12074"/>
<dbReference type="InterPro" id="IPR022905">
    <property type="entry name" value="Rpo11-like"/>
</dbReference>
<dbReference type="Gene3D" id="3.30.1360.10">
    <property type="entry name" value="RNA polymerase, RBP11-like subunit"/>
    <property type="match status" value="1"/>
</dbReference>
<dbReference type="VEuPathDB" id="FungiDB:PABG_06883"/>
<protein>
    <recommendedName>
        <fullName evidence="4">DNA-directed RNA polymerase RBP11-like dimerisation domain-containing protein</fullName>
    </recommendedName>
</protein>
<sequence length="316" mass="34832">MPHLTIETSIAAVFQFIHLIAHMFMFQELEEHAAFALRVKLALCCLRLIETLNALTRKSESVANTNIFSGSALHYFNRFGEGLYVCASLGLHYSQVDKSRNHYIVNGSRGCPGAESTIVVACTVNVGDKSRFASFGVSDVAGTLPYESMPDAGLQSQGEQEPEYEDPEGYDADEFEVDGRRITIVSFLVLGHRHFAAIGSVLSTVILCLPGATETAVSFQFDSEDHTLGNALRYVIMKNPKFLTYSTTIRSPEVEFCGYTMPHPSEAKMNLRIQTYDTTTAIAVLEKGFDDLMELCDVVTETFTEAKNAFDGSKGQ</sequence>
<dbReference type="InterPro" id="IPR009025">
    <property type="entry name" value="RBP11-like_dimer"/>
</dbReference>
<dbReference type="AlphaFoldDB" id="A0A1D2JNQ1"/>
<dbReference type="SUPFAM" id="SSF55257">
    <property type="entry name" value="RBP11-like subunits of RNA polymerase"/>
    <property type="match status" value="1"/>
</dbReference>
<dbReference type="CDD" id="cd07029">
    <property type="entry name" value="RNAP_I_III_AC19"/>
    <property type="match status" value="1"/>
</dbReference>
<keyword evidence="1" id="KW-0240">DNA-directed RNA polymerase</keyword>
<dbReference type="VEuPathDB" id="FungiDB:PABG_06882"/>
<keyword evidence="2" id="KW-0804">Transcription</keyword>
<reference evidence="5 6" key="1">
    <citation type="submission" date="2016-06" db="EMBL/GenBank/DDBJ databases">
        <authorList>
            <person name="Kjaerup R.B."/>
            <person name="Dalgaard T.S."/>
            <person name="Juul-Madsen H.R."/>
        </authorList>
    </citation>
    <scope>NUCLEOTIDE SEQUENCE [LARGE SCALE GENOMIC DNA]</scope>
    <source>
        <strain evidence="5 6">Pb300</strain>
    </source>
</reference>
<dbReference type="PANTHER" id="PTHR13946:SF28">
    <property type="entry name" value="DNA-DIRECTED RNA POLYMERASES I AND III SUBUNIT RPAC2"/>
    <property type="match status" value="1"/>
</dbReference>
<dbReference type="InterPro" id="IPR036603">
    <property type="entry name" value="RBP11-like"/>
</dbReference>
<dbReference type="GO" id="GO:0003899">
    <property type="term" value="F:DNA-directed RNA polymerase activity"/>
    <property type="evidence" value="ECO:0007669"/>
    <property type="project" value="InterPro"/>
</dbReference>
<evidence type="ECO:0000313" key="6">
    <source>
        <dbReference type="Proteomes" id="UP000242814"/>
    </source>
</evidence>
<name>A0A1D2JNQ1_PARBR</name>
<dbReference type="Pfam" id="PF13656">
    <property type="entry name" value="RNA_pol_L_2"/>
    <property type="match status" value="1"/>
</dbReference>
<dbReference type="HAMAP" id="MF_00261">
    <property type="entry name" value="RNApol_arch_Rpo11"/>
    <property type="match status" value="1"/>
</dbReference>
<dbReference type="GO" id="GO:0006383">
    <property type="term" value="P:transcription by RNA polymerase III"/>
    <property type="evidence" value="ECO:0007669"/>
    <property type="project" value="TreeGrafter"/>
</dbReference>
<dbReference type="Proteomes" id="UP000242814">
    <property type="component" value="Unassembled WGS sequence"/>
</dbReference>
<comment type="similarity">
    <text evidence="3">Belongs to the archaeal Rpo11/eukaryotic RPB11/RPC19 RNA polymerase subunit family.</text>
</comment>
<dbReference type="GO" id="GO:0005736">
    <property type="term" value="C:RNA polymerase I complex"/>
    <property type="evidence" value="ECO:0007669"/>
    <property type="project" value="TreeGrafter"/>
</dbReference>
<evidence type="ECO:0000259" key="4">
    <source>
        <dbReference type="Pfam" id="PF13656"/>
    </source>
</evidence>
<dbReference type="InterPro" id="IPR033898">
    <property type="entry name" value="RNAP_AC19"/>
</dbReference>
<dbReference type="GO" id="GO:0046983">
    <property type="term" value="F:protein dimerization activity"/>
    <property type="evidence" value="ECO:0007669"/>
    <property type="project" value="InterPro"/>
</dbReference>
<evidence type="ECO:0000313" key="5">
    <source>
        <dbReference type="EMBL" id="ODH44724.1"/>
    </source>
</evidence>
<comment type="caution">
    <text evidence="5">The sequence shown here is derived from an EMBL/GenBank/DDBJ whole genome shotgun (WGS) entry which is preliminary data.</text>
</comment>
<dbReference type="EMBL" id="LZYO01000017">
    <property type="protein sequence ID" value="ODH44724.1"/>
    <property type="molecule type" value="Genomic_DNA"/>
</dbReference>
<proteinExistence type="inferred from homology"/>